<dbReference type="Pfam" id="PF20408">
    <property type="entry name" value="Abhydrolase_11"/>
    <property type="match status" value="1"/>
</dbReference>
<accession>A0ABT6AA01</accession>
<evidence type="ECO:0000259" key="1">
    <source>
        <dbReference type="Pfam" id="PF20408"/>
    </source>
</evidence>
<proteinExistence type="predicted"/>
<comment type="caution">
    <text evidence="2">The sequence shown here is derived from an EMBL/GenBank/DDBJ whole genome shotgun (WGS) entry which is preliminary data.</text>
</comment>
<evidence type="ECO:0000313" key="2">
    <source>
        <dbReference type="EMBL" id="MDF3301486.1"/>
    </source>
</evidence>
<evidence type="ECO:0000313" key="3">
    <source>
        <dbReference type="Proteomes" id="UP001221150"/>
    </source>
</evidence>
<dbReference type="InterPro" id="IPR026555">
    <property type="entry name" value="NSL3/Tex30"/>
</dbReference>
<dbReference type="PANTHER" id="PTHR13136">
    <property type="entry name" value="TESTIS DEVELOPMENT PROTEIN PRTD"/>
    <property type="match status" value="1"/>
</dbReference>
<organism evidence="2 3">
    <name type="scientific">Streptomyces tropicalis</name>
    <dbReference type="NCBI Taxonomy" id="3034234"/>
    <lineage>
        <taxon>Bacteria</taxon>
        <taxon>Bacillati</taxon>
        <taxon>Actinomycetota</taxon>
        <taxon>Actinomycetes</taxon>
        <taxon>Kitasatosporales</taxon>
        <taxon>Streptomycetaceae</taxon>
        <taxon>Streptomyces</taxon>
    </lineage>
</organism>
<dbReference type="InterPro" id="IPR046879">
    <property type="entry name" value="KANL3/Tex30_Abhydrolase"/>
</dbReference>
<dbReference type="Proteomes" id="UP001221150">
    <property type="component" value="Unassembled WGS sequence"/>
</dbReference>
<keyword evidence="3" id="KW-1185">Reference proteome</keyword>
<name>A0ABT6AA01_9ACTN</name>
<keyword evidence="2" id="KW-0378">Hydrolase</keyword>
<dbReference type="SUPFAM" id="SSF53474">
    <property type="entry name" value="alpha/beta-Hydrolases"/>
    <property type="match status" value="1"/>
</dbReference>
<dbReference type="PANTHER" id="PTHR13136:SF11">
    <property type="entry name" value="TESTIS-EXPRESSED PROTEIN 30"/>
    <property type="match status" value="1"/>
</dbReference>
<feature type="domain" description="KANL3/Tex30 alpha/beta hydrolase-like" evidence="1">
    <location>
        <begin position="67"/>
        <end position="172"/>
    </location>
</feature>
<reference evidence="2 3" key="1">
    <citation type="submission" date="2023-03" db="EMBL/GenBank/DDBJ databases">
        <title>Draft genome sequence of Streptomyces sp. K1PA1 isolated from peat swamp forest in Thailand.</title>
        <authorList>
            <person name="Klaysubun C."/>
            <person name="Duangmal K."/>
        </authorList>
    </citation>
    <scope>NUCLEOTIDE SEQUENCE [LARGE SCALE GENOMIC DNA]</scope>
    <source>
        <strain evidence="2 3">K1PA1</strain>
    </source>
</reference>
<dbReference type="InterPro" id="IPR029058">
    <property type="entry name" value="AB_hydrolase_fold"/>
</dbReference>
<gene>
    <name evidence="2" type="ORF">P3H78_23250</name>
</gene>
<sequence>MLVLHGGRAESRRASRPWHLAALRMRPFVRDLVAAAGPADVLVAQVRYRHRGWNGEPGDPVADVRRALAELEAVAGGIPVVLVGHSMGGRAALRAADDPRVRAVVALAPWCPPGEPVGPSAGKRVVVLHGSRDRVTSAAESAAFVRRARAAGAHAAMALVDGGDHGMLRRHRHWHRVTTEAVGELLEPDARPSVLPGGAWTAAEPPRF</sequence>
<protein>
    <submittedName>
        <fullName evidence="2">Alpha/beta fold hydrolase</fullName>
    </submittedName>
</protein>
<dbReference type="Gene3D" id="3.40.50.1820">
    <property type="entry name" value="alpha/beta hydrolase"/>
    <property type="match status" value="1"/>
</dbReference>
<dbReference type="EMBL" id="JARJBB010000013">
    <property type="protein sequence ID" value="MDF3301486.1"/>
    <property type="molecule type" value="Genomic_DNA"/>
</dbReference>
<dbReference type="GO" id="GO:0016787">
    <property type="term" value="F:hydrolase activity"/>
    <property type="evidence" value="ECO:0007669"/>
    <property type="project" value="UniProtKB-KW"/>
</dbReference>